<dbReference type="GeneID" id="70186826"/>
<keyword evidence="3" id="KW-1185">Reference proteome</keyword>
<evidence type="ECO:0000313" key="2">
    <source>
        <dbReference type="EMBL" id="KAH7021561.1"/>
    </source>
</evidence>
<dbReference type="Proteomes" id="UP000756346">
    <property type="component" value="Unassembled WGS sequence"/>
</dbReference>
<evidence type="ECO:0000256" key="1">
    <source>
        <dbReference type="SAM" id="MobiDB-lite"/>
    </source>
</evidence>
<organism evidence="2 3">
    <name type="scientific">Microdochium trichocladiopsis</name>
    <dbReference type="NCBI Taxonomy" id="1682393"/>
    <lineage>
        <taxon>Eukaryota</taxon>
        <taxon>Fungi</taxon>
        <taxon>Dikarya</taxon>
        <taxon>Ascomycota</taxon>
        <taxon>Pezizomycotina</taxon>
        <taxon>Sordariomycetes</taxon>
        <taxon>Xylariomycetidae</taxon>
        <taxon>Xylariales</taxon>
        <taxon>Microdochiaceae</taxon>
        <taxon>Microdochium</taxon>
    </lineage>
</organism>
<name>A0A9P8XX72_9PEZI</name>
<sequence length="270" mass="28802">MRRCSDEKMVGENLLLAFALSKIFEVVQNMCDFTLHCFYLLRCNLSRRVGNERQPIESPVNRDVGQVTNDTASDLATDTTAGQPLLRSATDGSRVLPGYDPGGFAPVALSSIDAPETSINSSRDCQNDTAIGEYAQKYSTPPTVPHEVQTDRGHHVQSLGDECHVGGREHENTGANHIANGTSNTMADRTNGDADVEVGIEDRAASTALGKTTAPSSLVNGELATTMDVDNNHAAGLGLLLESCWDSSRQDDPRGDSHEATGDGRGSPCD</sequence>
<dbReference type="AlphaFoldDB" id="A0A9P8XX72"/>
<dbReference type="RefSeq" id="XP_046007762.1">
    <property type="nucleotide sequence ID" value="XM_046157280.1"/>
</dbReference>
<evidence type="ECO:0000313" key="3">
    <source>
        <dbReference type="Proteomes" id="UP000756346"/>
    </source>
</evidence>
<protein>
    <submittedName>
        <fullName evidence="2">Uncharacterized protein</fullName>
    </submittedName>
</protein>
<accession>A0A9P8XX72</accession>
<feature type="region of interest" description="Disordered" evidence="1">
    <location>
        <begin position="246"/>
        <end position="270"/>
    </location>
</feature>
<feature type="compositionally biased region" description="Basic and acidic residues" evidence="1">
    <location>
        <begin position="162"/>
        <end position="172"/>
    </location>
</feature>
<feature type="compositionally biased region" description="Polar residues" evidence="1">
    <location>
        <begin position="173"/>
        <end position="188"/>
    </location>
</feature>
<feature type="region of interest" description="Disordered" evidence="1">
    <location>
        <begin position="74"/>
        <end position="93"/>
    </location>
</feature>
<dbReference type="EMBL" id="JAGTJQ010000010">
    <property type="protein sequence ID" value="KAH7021561.1"/>
    <property type="molecule type" value="Genomic_DNA"/>
</dbReference>
<feature type="region of interest" description="Disordered" evidence="1">
    <location>
        <begin position="162"/>
        <end position="191"/>
    </location>
</feature>
<comment type="caution">
    <text evidence="2">The sequence shown here is derived from an EMBL/GenBank/DDBJ whole genome shotgun (WGS) entry which is preliminary data.</text>
</comment>
<feature type="compositionally biased region" description="Basic and acidic residues" evidence="1">
    <location>
        <begin position="248"/>
        <end position="262"/>
    </location>
</feature>
<reference evidence="2" key="1">
    <citation type="journal article" date="2021" name="Nat. Commun.">
        <title>Genetic determinants of endophytism in the Arabidopsis root mycobiome.</title>
        <authorList>
            <person name="Mesny F."/>
            <person name="Miyauchi S."/>
            <person name="Thiergart T."/>
            <person name="Pickel B."/>
            <person name="Atanasova L."/>
            <person name="Karlsson M."/>
            <person name="Huettel B."/>
            <person name="Barry K.W."/>
            <person name="Haridas S."/>
            <person name="Chen C."/>
            <person name="Bauer D."/>
            <person name="Andreopoulos W."/>
            <person name="Pangilinan J."/>
            <person name="LaButti K."/>
            <person name="Riley R."/>
            <person name="Lipzen A."/>
            <person name="Clum A."/>
            <person name="Drula E."/>
            <person name="Henrissat B."/>
            <person name="Kohler A."/>
            <person name="Grigoriev I.V."/>
            <person name="Martin F.M."/>
            <person name="Hacquard S."/>
        </authorList>
    </citation>
    <scope>NUCLEOTIDE SEQUENCE</scope>
    <source>
        <strain evidence="2">MPI-CAGE-CH-0230</strain>
    </source>
</reference>
<proteinExistence type="predicted"/>
<gene>
    <name evidence="2" type="ORF">B0I36DRAFT_354200</name>
</gene>